<feature type="region of interest" description="Disordered" evidence="2">
    <location>
        <begin position="48"/>
        <end position="79"/>
    </location>
</feature>
<proteinExistence type="predicted"/>
<name>W4FUM2_APHAT</name>
<dbReference type="AlphaFoldDB" id="W4FUM2"/>
<gene>
    <name evidence="3" type="ORF">H257_13577</name>
</gene>
<feature type="coiled-coil region" evidence="1">
    <location>
        <begin position="208"/>
        <end position="235"/>
    </location>
</feature>
<protein>
    <submittedName>
        <fullName evidence="3">Uncharacterized protein</fullName>
    </submittedName>
</protein>
<dbReference type="EMBL" id="KI913162">
    <property type="protein sequence ID" value="ETV71195.1"/>
    <property type="molecule type" value="Genomic_DNA"/>
</dbReference>
<evidence type="ECO:0000256" key="2">
    <source>
        <dbReference type="SAM" id="MobiDB-lite"/>
    </source>
</evidence>
<dbReference type="OrthoDB" id="72226at2759"/>
<dbReference type="RefSeq" id="XP_009839441.1">
    <property type="nucleotide sequence ID" value="XM_009841139.1"/>
</dbReference>
<reference evidence="3" key="1">
    <citation type="submission" date="2013-12" db="EMBL/GenBank/DDBJ databases">
        <title>The Genome Sequence of Aphanomyces astaci APO3.</title>
        <authorList>
            <consortium name="The Broad Institute Genomics Platform"/>
            <person name="Russ C."/>
            <person name="Tyler B."/>
            <person name="van West P."/>
            <person name="Dieguez-Uribeondo J."/>
            <person name="Young S.K."/>
            <person name="Zeng Q."/>
            <person name="Gargeya S."/>
            <person name="Fitzgerald M."/>
            <person name="Abouelleil A."/>
            <person name="Alvarado L."/>
            <person name="Chapman S.B."/>
            <person name="Gainer-Dewar J."/>
            <person name="Goldberg J."/>
            <person name="Griggs A."/>
            <person name="Gujja S."/>
            <person name="Hansen M."/>
            <person name="Howarth C."/>
            <person name="Imamovic A."/>
            <person name="Ireland A."/>
            <person name="Larimer J."/>
            <person name="McCowan C."/>
            <person name="Murphy C."/>
            <person name="Pearson M."/>
            <person name="Poon T.W."/>
            <person name="Priest M."/>
            <person name="Roberts A."/>
            <person name="Saif S."/>
            <person name="Shea T."/>
            <person name="Sykes S."/>
            <person name="Wortman J."/>
            <person name="Nusbaum C."/>
            <person name="Birren B."/>
        </authorList>
    </citation>
    <scope>NUCLEOTIDE SEQUENCE [LARGE SCALE GENOMIC DNA]</scope>
    <source>
        <strain evidence="3">APO3</strain>
    </source>
</reference>
<evidence type="ECO:0000313" key="3">
    <source>
        <dbReference type="EMBL" id="ETV71195.1"/>
    </source>
</evidence>
<evidence type="ECO:0000256" key="1">
    <source>
        <dbReference type="SAM" id="Coils"/>
    </source>
</evidence>
<organism evidence="3">
    <name type="scientific">Aphanomyces astaci</name>
    <name type="common">Crayfish plague agent</name>
    <dbReference type="NCBI Taxonomy" id="112090"/>
    <lineage>
        <taxon>Eukaryota</taxon>
        <taxon>Sar</taxon>
        <taxon>Stramenopiles</taxon>
        <taxon>Oomycota</taxon>
        <taxon>Saprolegniomycetes</taxon>
        <taxon>Saprolegniales</taxon>
        <taxon>Verrucalvaceae</taxon>
        <taxon>Aphanomyces</taxon>
    </lineage>
</organism>
<dbReference type="VEuPathDB" id="FungiDB:H257_13577"/>
<dbReference type="GeneID" id="20815573"/>
<sequence length="255" mass="28700">MPATTTATPAAAASNDFIFDLPHLRFPSYPLEGGFVFRVTHSFDDLSSPYAPHEPEGDRLTPKRQGHLHYYSPNTSPQNAGDLKSSYVVFELESKRLKTKWECKIFFPEDYSPQRVELPLGLVLSNLKAALEAQGQEATYYESVMEFIAQSKEWLKGDNGSDEYEATVVDFTSQDGDGSLTLRFCTKLFGNWPLPFTFPLVPVAVDNLDVLDLKLKDIQAELVRLEDETADTKQTILVVAMALFLWLSIKYLGIF</sequence>
<keyword evidence="1" id="KW-0175">Coiled coil</keyword>
<accession>W4FUM2</accession>